<feature type="transmembrane region" description="Helical" evidence="1">
    <location>
        <begin position="122"/>
        <end position="142"/>
    </location>
</feature>
<feature type="transmembrane region" description="Helical" evidence="1">
    <location>
        <begin position="30"/>
        <end position="46"/>
    </location>
</feature>
<dbReference type="EMBL" id="FTNT01000002">
    <property type="protein sequence ID" value="SIR76579.1"/>
    <property type="molecule type" value="Genomic_DNA"/>
</dbReference>
<sequence>MADETDRAVGPTDDAAVPAWRRHTVAEQRWPAALAVLVVIGLQISLPDHLNLSSRYLLPIIELALLVVLVAANPRRMESTSAPLRLCGLALIALASLANAYSAVRIVIDIVTSSSRAGAGELLLSGATVYLTNVIIFGLWYWELDRGGPVDRACGVAQYPDLLFPQMTSPPELSPPEWEPRLIDYLYVAYTNATAFSPTDTMPMTRWAKAAMALQSAVALITVAMVLARAINILK</sequence>
<reference evidence="2 3" key="1">
    <citation type="submission" date="2017-01" db="EMBL/GenBank/DDBJ databases">
        <authorList>
            <person name="Mah S.A."/>
            <person name="Swanson W.J."/>
            <person name="Moy G.W."/>
            <person name="Vacquier V.D."/>
        </authorList>
    </citation>
    <scope>NUCLEOTIDE SEQUENCE [LARGE SCALE GENOMIC DNA]</scope>
    <source>
        <strain evidence="2 3">CPCC 203464</strain>
    </source>
</reference>
<evidence type="ECO:0000256" key="1">
    <source>
        <dbReference type="SAM" id="Phobius"/>
    </source>
</evidence>
<keyword evidence="1" id="KW-1133">Transmembrane helix</keyword>
<protein>
    <submittedName>
        <fullName evidence="2">Uncharacterized membrane protein</fullName>
    </submittedName>
</protein>
<proteinExistence type="predicted"/>
<feature type="transmembrane region" description="Helical" evidence="1">
    <location>
        <begin position="84"/>
        <end position="102"/>
    </location>
</feature>
<dbReference type="OrthoDB" id="5402524at2"/>
<name>A0A1N7DL24_9NOCA</name>
<keyword evidence="3" id="KW-1185">Reference proteome</keyword>
<dbReference type="STRING" id="1344003.SAMN05445060_0727"/>
<dbReference type="AlphaFoldDB" id="A0A1N7DL24"/>
<organism evidence="2 3">
    <name type="scientific">Williamsia sterculiae</name>
    <dbReference type="NCBI Taxonomy" id="1344003"/>
    <lineage>
        <taxon>Bacteria</taxon>
        <taxon>Bacillati</taxon>
        <taxon>Actinomycetota</taxon>
        <taxon>Actinomycetes</taxon>
        <taxon>Mycobacteriales</taxon>
        <taxon>Nocardiaceae</taxon>
        <taxon>Williamsia</taxon>
    </lineage>
</organism>
<feature type="transmembrane region" description="Helical" evidence="1">
    <location>
        <begin position="52"/>
        <end position="72"/>
    </location>
</feature>
<feature type="transmembrane region" description="Helical" evidence="1">
    <location>
        <begin position="212"/>
        <end position="231"/>
    </location>
</feature>
<keyword evidence="1" id="KW-0472">Membrane</keyword>
<gene>
    <name evidence="2" type="ORF">SAMN05445060_0727</name>
</gene>
<accession>A0A1N7DL24</accession>
<evidence type="ECO:0000313" key="2">
    <source>
        <dbReference type="EMBL" id="SIR76579.1"/>
    </source>
</evidence>
<dbReference type="RefSeq" id="WP_076477331.1">
    <property type="nucleotide sequence ID" value="NZ_FTNT01000002.1"/>
</dbReference>
<keyword evidence="1" id="KW-0812">Transmembrane</keyword>
<dbReference type="Proteomes" id="UP000186218">
    <property type="component" value="Unassembled WGS sequence"/>
</dbReference>
<evidence type="ECO:0000313" key="3">
    <source>
        <dbReference type="Proteomes" id="UP000186218"/>
    </source>
</evidence>